<name>A0A1L9PCU2_ASPVE</name>
<sequence>MTDASVGEEQALHNLCVSAFTAEYQHDYQNASSLHQSSVAQLSQALQKAGMLDHNKKRVLRRKIKIHQGRLQNLNQQQARPFLLVVPQSRKDMVEEQLRRGVVTIGLEDMVLGKHKRECAQNPKATIEPFFQYLLQPQVSFYTPTVDFSVPTLKFDITGDAENTPFVPSHWCSTKVKVFGSDENLYICEGLKYKKRQMPVVSISRASDYPSPFVTTRVGPAYWNLSGRNMQHTTSYGSVIPENSDRNKEWAPRRFTFGGRRFVWKPYPEVGRDAEYLCEVRSERPKPGSKTGKIEDEVFDAKLAWTSDHRFFKATQLEIVGGLDPFFREFIFASQCTRLLITKYGH</sequence>
<dbReference type="GeneID" id="63733779"/>
<dbReference type="Proteomes" id="UP000184073">
    <property type="component" value="Unassembled WGS sequence"/>
</dbReference>
<reference evidence="2" key="1">
    <citation type="journal article" date="2017" name="Genome Biol.">
        <title>Comparative genomics reveals high biological diversity and specific adaptations in the industrially and medically important fungal genus Aspergillus.</title>
        <authorList>
            <person name="de Vries R.P."/>
            <person name="Riley R."/>
            <person name="Wiebenga A."/>
            <person name="Aguilar-Osorio G."/>
            <person name="Amillis S."/>
            <person name="Uchima C.A."/>
            <person name="Anderluh G."/>
            <person name="Asadollahi M."/>
            <person name="Askin M."/>
            <person name="Barry K."/>
            <person name="Battaglia E."/>
            <person name="Bayram O."/>
            <person name="Benocci T."/>
            <person name="Braus-Stromeyer S.A."/>
            <person name="Caldana C."/>
            <person name="Canovas D."/>
            <person name="Cerqueira G.C."/>
            <person name="Chen F."/>
            <person name="Chen W."/>
            <person name="Choi C."/>
            <person name="Clum A."/>
            <person name="Dos Santos R.A."/>
            <person name="Damasio A.R."/>
            <person name="Diallinas G."/>
            <person name="Emri T."/>
            <person name="Fekete E."/>
            <person name="Flipphi M."/>
            <person name="Freyberg S."/>
            <person name="Gallo A."/>
            <person name="Gournas C."/>
            <person name="Habgood R."/>
            <person name="Hainaut M."/>
            <person name="Harispe M.L."/>
            <person name="Henrissat B."/>
            <person name="Hilden K.S."/>
            <person name="Hope R."/>
            <person name="Hossain A."/>
            <person name="Karabika E."/>
            <person name="Karaffa L."/>
            <person name="Karanyi Z."/>
            <person name="Krasevec N."/>
            <person name="Kuo A."/>
            <person name="Kusch H."/>
            <person name="LaButti K."/>
            <person name="Lagendijk E.L."/>
            <person name="Lapidus A."/>
            <person name="Levasseur A."/>
            <person name="Lindquist E."/>
            <person name="Lipzen A."/>
            <person name="Logrieco A.F."/>
            <person name="MacCabe A."/>
            <person name="Maekelae M.R."/>
            <person name="Malavazi I."/>
            <person name="Melin P."/>
            <person name="Meyer V."/>
            <person name="Mielnichuk N."/>
            <person name="Miskei M."/>
            <person name="Molnar A.P."/>
            <person name="Mule G."/>
            <person name="Ngan C.Y."/>
            <person name="Orejas M."/>
            <person name="Orosz E."/>
            <person name="Ouedraogo J.P."/>
            <person name="Overkamp K.M."/>
            <person name="Park H.-S."/>
            <person name="Perrone G."/>
            <person name="Piumi F."/>
            <person name="Punt P.J."/>
            <person name="Ram A.F."/>
            <person name="Ramon A."/>
            <person name="Rauscher S."/>
            <person name="Record E."/>
            <person name="Riano-Pachon D.M."/>
            <person name="Robert V."/>
            <person name="Roehrig J."/>
            <person name="Ruller R."/>
            <person name="Salamov A."/>
            <person name="Salih N.S."/>
            <person name="Samson R.A."/>
            <person name="Sandor E."/>
            <person name="Sanguinetti M."/>
            <person name="Schuetze T."/>
            <person name="Sepcic K."/>
            <person name="Shelest E."/>
            <person name="Sherlock G."/>
            <person name="Sophianopoulou V."/>
            <person name="Squina F.M."/>
            <person name="Sun H."/>
            <person name="Susca A."/>
            <person name="Todd R.B."/>
            <person name="Tsang A."/>
            <person name="Unkles S.E."/>
            <person name="van de Wiele N."/>
            <person name="van Rossen-Uffink D."/>
            <person name="Oliveira J.V."/>
            <person name="Vesth T.C."/>
            <person name="Visser J."/>
            <person name="Yu J.-H."/>
            <person name="Zhou M."/>
            <person name="Andersen M.R."/>
            <person name="Archer D.B."/>
            <person name="Baker S.E."/>
            <person name="Benoit I."/>
            <person name="Brakhage A.A."/>
            <person name="Braus G.H."/>
            <person name="Fischer R."/>
            <person name="Frisvad J.C."/>
            <person name="Goldman G.H."/>
            <person name="Houbraken J."/>
            <person name="Oakley B."/>
            <person name="Pocsi I."/>
            <person name="Scazzocchio C."/>
            <person name="Seiboth B."/>
            <person name="vanKuyk P.A."/>
            <person name="Wortman J."/>
            <person name="Dyer P.S."/>
            <person name="Grigoriev I.V."/>
        </authorList>
    </citation>
    <scope>NUCLEOTIDE SEQUENCE [LARGE SCALE GENOMIC DNA]</scope>
    <source>
        <strain evidence="2">CBS 583.65</strain>
    </source>
</reference>
<evidence type="ECO:0000313" key="2">
    <source>
        <dbReference type="Proteomes" id="UP000184073"/>
    </source>
</evidence>
<accession>A0A1L9PCU2</accession>
<organism evidence="1 2">
    <name type="scientific">Aspergillus versicolor CBS 583.65</name>
    <dbReference type="NCBI Taxonomy" id="1036611"/>
    <lineage>
        <taxon>Eukaryota</taxon>
        <taxon>Fungi</taxon>
        <taxon>Dikarya</taxon>
        <taxon>Ascomycota</taxon>
        <taxon>Pezizomycotina</taxon>
        <taxon>Eurotiomycetes</taxon>
        <taxon>Eurotiomycetidae</taxon>
        <taxon>Eurotiales</taxon>
        <taxon>Aspergillaceae</taxon>
        <taxon>Aspergillus</taxon>
        <taxon>Aspergillus subgen. Nidulantes</taxon>
    </lineage>
</organism>
<dbReference type="AlphaFoldDB" id="A0A1L9PCU2"/>
<protein>
    <submittedName>
        <fullName evidence="1">Uncharacterized protein</fullName>
    </submittedName>
</protein>
<gene>
    <name evidence="1" type="ORF">ASPVEDRAFT_882538</name>
</gene>
<dbReference type="OrthoDB" id="5120991at2759"/>
<dbReference type="RefSeq" id="XP_040665038.1">
    <property type="nucleotide sequence ID" value="XM_040818268.1"/>
</dbReference>
<proteinExistence type="predicted"/>
<keyword evidence="2" id="KW-1185">Reference proteome</keyword>
<dbReference type="STRING" id="1036611.A0A1L9PCU2"/>
<evidence type="ECO:0000313" key="1">
    <source>
        <dbReference type="EMBL" id="OJI99275.1"/>
    </source>
</evidence>
<dbReference type="EMBL" id="KV878126">
    <property type="protein sequence ID" value="OJI99275.1"/>
    <property type="molecule type" value="Genomic_DNA"/>
</dbReference>
<dbReference type="VEuPathDB" id="FungiDB:ASPVEDRAFT_882538"/>